<dbReference type="InterPro" id="IPR027417">
    <property type="entry name" value="P-loop_NTPase"/>
</dbReference>
<dbReference type="SUPFAM" id="SSF52540">
    <property type="entry name" value="P-loop containing nucleoside triphosphate hydrolases"/>
    <property type="match status" value="1"/>
</dbReference>
<feature type="transmembrane region" description="Helical" evidence="3">
    <location>
        <begin position="34"/>
        <end position="50"/>
    </location>
</feature>
<evidence type="ECO:0000313" key="5">
    <source>
        <dbReference type="EMBL" id="MBB6548237.1"/>
    </source>
</evidence>
<feature type="compositionally biased region" description="Low complexity" evidence="2">
    <location>
        <begin position="874"/>
        <end position="906"/>
    </location>
</feature>
<keyword evidence="1" id="KW-0067">ATP-binding</keyword>
<dbReference type="GO" id="GO:0004222">
    <property type="term" value="F:metalloendopeptidase activity"/>
    <property type="evidence" value="ECO:0007669"/>
    <property type="project" value="InterPro"/>
</dbReference>
<keyword evidence="5" id="KW-0645">Protease</keyword>
<gene>
    <name evidence="5" type="ORF">HD593_003032</name>
</gene>
<evidence type="ECO:0000256" key="2">
    <source>
        <dbReference type="SAM" id="MobiDB-lite"/>
    </source>
</evidence>
<keyword evidence="6" id="KW-1185">Reference proteome</keyword>
<keyword evidence="3" id="KW-0812">Transmembrane</keyword>
<dbReference type="InterPro" id="IPR003960">
    <property type="entry name" value="ATPase_AAA_CS"/>
</dbReference>
<dbReference type="GO" id="GO:0016887">
    <property type="term" value="F:ATP hydrolysis activity"/>
    <property type="evidence" value="ECO:0007669"/>
    <property type="project" value="InterPro"/>
</dbReference>
<dbReference type="RefSeq" id="WP_246546538.1">
    <property type="nucleotide sequence ID" value="NZ_BAAAXY010000166.1"/>
</dbReference>
<dbReference type="Pfam" id="PF01434">
    <property type="entry name" value="Peptidase_M41"/>
    <property type="match status" value="1"/>
</dbReference>
<feature type="transmembrane region" description="Helical" evidence="3">
    <location>
        <begin position="995"/>
        <end position="1017"/>
    </location>
</feature>
<dbReference type="SUPFAM" id="SSF140990">
    <property type="entry name" value="FtsH protease domain-like"/>
    <property type="match status" value="1"/>
</dbReference>
<comment type="similarity">
    <text evidence="1">Belongs to the AAA ATPase family.</text>
</comment>
<dbReference type="Gene3D" id="3.40.50.300">
    <property type="entry name" value="P-loop containing nucleotide triphosphate hydrolases"/>
    <property type="match status" value="1"/>
</dbReference>
<keyword evidence="3" id="KW-0472">Membrane</keyword>
<dbReference type="Pfam" id="PF00004">
    <property type="entry name" value="AAA"/>
    <property type="match status" value="2"/>
</dbReference>
<feature type="transmembrane region" description="Helical" evidence="3">
    <location>
        <begin position="952"/>
        <end position="975"/>
    </location>
</feature>
<feature type="region of interest" description="Disordered" evidence="2">
    <location>
        <begin position="807"/>
        <end position="945"/>
    </location>
</feature>
<accession>A0A7X0TY45</accession>
<organism evidence="5 6">
    <name type="scientific">Nonomuraea rubra</name>
    <dbReference type="NCBI Taxonomy" id="46180"/>
    <lineage>
        <taxon>Bacteria</taxon>
        <taxon>Bacillati</taxon>
        <taxon>Actinomycetota</taxon>
        <taxon>Actinomycetes</taxon>
        <taxon>Streptosporangiales</taxon>
        <taxon>Streptosporangiaceae</taxon>
        <taxon>Nonomuraea</taxon>
    </lineage>
</organism>
<evidence type="ECO:0000313" key="6">
    <source>
        <dbReference type="Proteomes" id="UP000565579"/>
    </source>
</evidence>
<dbReference type="GO" id="GO:0004176">
    <property type="term" value="F:ATP-dependent peptidase activity"/>
    <property type="evidence" value="ECO:0007669"/>
    <property type="project" value="InterPro"/>
</dbReference>
<keyword evidence="5" id="KW-0378">Hydrolase</keyword>
<keyword evidence="3" id="KW-1133">Transmembrane helix</keyword>
<feature type="domain" description="AAA+ ATPase" evidence="4">
    <location>
        <begin position="238"/>
        <end position="458"/>
    </location>
</feature>
<evidence type="ECO:0000259" key="4">
    <source>
        <dbReference type="SMART" id="SM00382"/>
    </source>
</evidence>
<evidence type="ECO:0000256" key="3">
    <source>
        <dbReference type="SAM" id="Phobius"/>
    </source>
</evidence>
<dbReference type="GO" id="GO:0005524">
    <property type="term" value="F:ATP binding"/>
    <property type="evidence" value="ECO:0007669"/>
    <property type="project" value="UniProtKB-KW"/>
</dbReference>
<feature type="compositionally biased region" description="Pro residues" evidence="2">
    <location>
        <begin position="814"/>
        <end position="832"/>
    </location>
</feature>
<dbReference type="GO" id="GO:0006508">
    <property type="term" value="P:proteolysis"/>
    <property type="evidence" value="ECO:0007669"/>
    <property type="project" value="UniProtKB-KW"/>
</dbReference>
<dbReference type="PROSITE" id="PS00674">
    <property type="entry name" value="AAA"/>
    <property type="match status" value="1"/>
</dbReference>
<proteinExistence type="inferred from homology"/>
<dbReference type="InterPro" id="IPR003593">
    <property type="entry name" value="AAA+_ATPase"/>
</dbReference>
<evidence type="ECO:0000256" key="1">
    <source>
        <dbReference type="RuleBase" id="RU003651"/>
    </source>
</evidence>
<protein>
    <submittedName>
        <fullName evidence="5">ATP-dependent Zn protease</fullName>
    </submittedName>
</protein>
<feature type="transmembrane region" description="Helical" evidence="3">
    <location>
        <begin position="130"/>
        <end position="154"/>
    </location>
</feature>
<dbReference type="InterPro" id="IPR037219">
    <property type="entry name" value="Peptidase_M41-like"/>
</dbReference>
<sequence length="1065" mass="115817">MTIHHEGLRAPGSGPIDPESVTRKKMQFWDRSKFLIALVLAYLVLTWKVMADHEGIMSFYEGAQQIAIDYQWIFWLLGVEITRQLHFFVSEHWSAYHRFWSQKVFGGFERWTHRRFDDWTRFRLARALKILFFITLIALVLGAVLDVSPFTALLQAPALIWQALPFFLQIVFLFFFVIIQFVGLFWFLSRGGVETYFPDDIKTRFHDVWGQDHVVERVQENIVFLERPDEIERRGGYVPSGLLLWGPPGTGKTLMAEAVAGETGKPYVFVDPGAFTNMFMGIGILKVKSLFRKLRKLALRYGGVIVFFDEADSLGKRGRLAQQGPPGQGGGFAGHSSGFDGCHGMNYMSEATRQLLAFRGGRGEEDEPGRRNRFMMGGGMMNSGDPGTLQALLTELSGLKKPRGFFNRLVRRLLGMRPKPPPKYRILVMMATNRPDALDEALLRPGRIDRIYKVGYPSKAGRVRTYQGYFDKVSHELTAEQVDKLATITPYATGATIKDLVNESLITAIRDGREVITWSDVLRAKRLKQLGPPEDVEYIERERHAVAVHEACHAVVAYVTRFHLEIDIATIEKGADYLGMVASIKPEDQFTRWKSEHEADIMVSLASLAGERMFFGEDNSSGVSGDLYSATYLTAMMESYWGMGSGVTSLPALQELEIMGGKAVRKAGGGGSIGITDREPTRRQQDLTPDVLGERIEFNLVRLLEMTEELLQEHRREVLCLAHALETHKTLNGDDVVAIIRREPGPLLDGSIYASEELYQELEEYHRDAVRAHKEHSRIDRDLPGHQEPVEAVPAAFGAVIVQTGPPGTAPLLQAPPPGSPPVMQAPPPGSPPVMQAPAPGSSAVAQAPASPPAGTPLSMAPPVGPPMPFVQQPPAGSGPPAASGPPAGSGSVAGSDPAAASGASGEQSERPEFVPWAGTAQPPAPAAQPVPVVVGTPATPPPPQRRAAGRIWLVVASLLGLVVLSIIAALAVTGTVAGGNGSGNAASGVASPGLLLLLFVVVVAGIVGAGLAFVAIKGIRKAQAKAEQERDQAHARAQLLAAAMDPDTAMRLLGYDGNGTDRRP</sequence>
<dbReference type="InterPro" id="IPR003959">
    <property type="entry name" value="ATPase_AAA_core"/>
</dbReference>
<dbReference type="Gene3D" id="1.10.8.60">
    <property type="match status" value="1"/>
</dbReference>
<dbReference type="SMART" id="SM00382">
    <property type="entry name" value="AAA"/>
    <property type="match status" value="1"/>
</dbReference>
<name>A0A7X0TY45_9ACTN</name>
<feature type="transmembrane region" description="Helical" evidence="3">
    <location>
        <begin position="70"/>
        <end position="89"/>
    </location>
</feature>
<dbReference type="PANTHER" id="PTHR23076:SF97">
    <property type="entry name" value="ATP-DEPENDENT ZINC METALLOPROTEASE YME1L1"/>
    <property type="match status" value="1"/>
</dbReference>
<reference evidence="5 6" key="1">
    <citation type="submission" date="2020-08" db="EMBL/GenBank/DDBJ databases">
        <title>Sequencing the genomes of 1000 actinobacteria strains.</title>
        <authorList>
            <person name="Klenk H.-P."/>
        </authorList>
    </citation>
    <scope>NUCLEOTIDE SEQUENCE [LARGE SCALE GENOMIC DNA]</scope>
    <source>
        <strain evidence="5 6">DSM 43768</strain>
    </source>
</reference>
<dbReference type="PANTHER" id="PTHR23076">
    <property type="entry name" value="METALLOPROTEASE M41 FTSH"/>
    <property type="match status" value="1"/>
</dbReference>
<dbReference type="GO" id="GO:0030163">
    <property type="term" value="P:protein catabolic process"/>
    <property type="evidence" value="ECO:0007669"/>
    <property type="project" value="TreeGrafter"/>
</dbReference>
<dbReference type="AlphaFoldDB" id="A0A7X0TY45"/>
<feature type="transmembrane region" description="Helical" evidence="3">
    <location>
        <begin position="166"/>
        <end position="188"/>
    </location>
</feature>
<dbReference type="Gene3D" id="1.20.58.760">
    <property type="entry name" value="Peptidase M41"/>
    <property type="match status" value="1"/>
</dbReference>
<comment type="caution">
    <text evidence="5">The sequence shown here is derived from an EMBL/GenBank/DDBJ whole genome shotgun (WGS) entry which is preliminary data.</text>
</comment>
<keyword evidence="1" id="KW-0547">Nucleotide-binding</keyword>
<dbReference type="InterPro" id="IPR000642">
    <property type="entry name" value="Peptidase_M41"/>
</dbReference>
<feature type="compositionally biased region" description="Low complexity" evidence="2">
    <location>
        <begin position="836"/>
        <end position="849"/>
    </location>
</feature>
<dbReference type="GO" id="GO:0005886">
    <property type="term" value="C:plasma membrane"/>
    <property type="evidence" value="ECO:0007669"/>
    <property type="project" value="TreeGrafter"/>
</dbReference>
<dbReference type="Proteomes" id="UP000565579">
    <property type="component" value="Unassembled WGS sequence"/>
</dbReference>
<dbReference type="EMBL" id="JACHMI010000001">
    <property type="protein sequence ID" value="MBB6548237.1"/>
    <property type="molecule type" value="Genomic_DNA"/>
</dbReference>